<protein>
    <submittedName>
        <fullName evidence="3">Predicted protein</fullName>
    </submittedName>
</protein>
<dbReference type="AlphaFoldDB" id="D5ZS04"/>
<feature type="compositionally biased region" description="Basic residues" evidence="1">
    <location>
        <begin position="30"/>
        <end position="41"/>
    </location>
</feature>
<proteinExistence type="predicted"/>
<name>D5ZS04_STRV1</name>
<sequence>MMRLKNLAKASNHKSKPAGEPRDGGDGPRRRGPHGRGRARRSPWVLPRPRPGAAPGPSGRQPLPLTPLGPSTGHSLGSRGMANTQGPQGHHDPAGSTQMFRAFVDEAPQGRQAAASSGGPRIGLIVGVVVAVAIVAAVAWLALK</sequence>
<keyword evidence="2" id="KW-0812">Transmembrane</keyword>
<accession>D5ZS04</accession>
<organism evidence="3 4">
    <name type="scientific">Streptomyces viridosporus (strain ATCC 14672 / DSM 40746 / JCM 4963 / KCTC 9882 / NRRL B-12104 / FH 1290)</name>
    <name type="common">Streptomyces ghanaensis</name>
    <dbReference type="NCBI Taxonomy" id="566461"/>
    <lineage>
        <taxon>Bacteria</taxon>
        <taxon>Bacillati</taxon>
        <taxon>Actinomycetota</taxon>
        <taxon>Actinomycetes</taxon>
        <taxon>Kitasatosporales</taxon>
        <taxon>Streptomycetaceae</taxon>
        <taxon>Streptomyces</taxon>
    </lineage>
</organism>
<evidence type="ECO:0000313" key="3">
    <source>
        <dbReference type="EMBL" id="EFE68490.2"/>
    </source>
</evidence>
<feature type="compositionally biased region" description="Basic and acidic residues" evidence="1">
    <location>
        <begin position="17"/>
        <end position="29"/>
    </location>
</feature>
<reference evidence="4" key="1">
    <citation type="submission" date="2008-12" db="EMBL/GenBank/DDBJ databases">
        <title>Annotation of Streptomyces ghanaensis ATCC 14672.</title>
        <authorList>
            <consortium name="The Broad Institute Genome Sequencing Platform"/>
            <consortium name="Broad Institute Microbial Sequencing Center"/>
            <person name="Fischbach M."/>
            <person name="Ward D."/>
            <person name="Young S."/>
            <person name="Kodira C.D."/>
            <person name="Zeng Q."/>
            <person name="Koehrsen M."/>
            <person name="Godfrey P."/>
            <person name="Alvarado L."/>
            <person name="Berlin A.M."/>
            <person name="Borenstein D."/>
            <person name="Chen Z."/>
            <person name="Engels R."/>
            <person name="Freedman E."/>
            <person name="Gellesch M."/>
            <person name="Goldberg J."/>
            <person name="Griggs A."/>
            <person name="Gujja S."/>
            <person name="Heiman D.I."/>
            <person name="Hepburn T.A."/>
            <person name="Howarth C."/>
            <person name="Jen D."/>
            <person name="Larson L."/>
            <person name="Lewis B."/>
            <person name="Mehta T."/>
            <person name="Park D."/>
            <person name="Pearson M."/>
            <person name="Roberts A."/>
            <person name="Saif S."/>
            <person name="Shea T.D."/>
            <person name="Shenoy N."/>
            <person name="Sisk P."/>
            <person name="Stolte C."/>
            <person name="Sykes S.N."/>
            <person name="Walk T."/>
            <person name="White J."/>
            <person name="Yandava C."/>
            <person name="Straight P."/>
            <person name="Clardy J."/>
            <person name="Hung D."/>
            <person name="Kolter R."/>
            <person name="Mekalanos J."/>
            <person name="Walker S."/>
            <person name="Walsh C.T."/>
            <person name="Wieland B.L.C."/>
            <person name="Ilzarbe M."/>
            <person name="Galagan J."/>
            <person name="Nusbaum C."/>
            <person name="Birren B."/>
        </authorList>
    </citation>
    <scope>NUCLEOTIDE SEQUENCE [LARGE SCALE GENOMIC DNA]</scope>
    <source>
        <strain evidence="4">ATCC 14672 / DSM 40746 / JCM 4963 / KCTC 9882 / NRRL B-12104 / FH 1290</strain>
    </source>
</reference>
<feature type="compositionally biased region" description="Low complexity" evidence="1">
    <location>
        <begin position="55"/>
        <end position="73"/>
    </location>
</feature>
<dbReference type="Proteomes" id="UP000003824">
    <property type="component" value="Unassembled WGS sequence"/>
</dbReference>
<evidence type="ECO:0000256" key="2">
    <source>
        <dbReference type="SAM" id="Phobius"/>
    </source>
</evidence>
<gene>
    <name evidence="3" type="ORF">SSFG_03733</name>
</gene>
<dbReference type="EMBL" id="DS999641">
    <property type="protein sequence ID" value="EFE68490.2"/>
    <property type="molecule type" value="Genomic_DNA"/>
</dbReference>
<evidence type="ECO:0000313" key="4">
    <source>
        <dbReference type="Proteomes" id="UP000003824"/>
    </source>
</evidence>
<dbReference type="eggNOG" id="ENOG502ZFZZ">
    <property type="taxonomic scope" value="Bacteria"/>
</dbReference>
<evidence type="ECO:0000256" key="1">
    <source>
        <dbReference type="SAM" id="MobiDB-lite"/>
    </source>
</evidence>
<feature type="region of interest" description="Disordered" evidence="1">
    <location>
        <begin position="1"/>
        <end position="118"/>
    </location>
</feature>
<feature type="transmembrane region" description="Helical" evidence="2">
    <location>
        <begin position="122"/>
        <end position="143"/>
    </location>
</feature>
<keyword evidence="2" id="KW-0472">Membrane</keyword>
<keyword evidence="2" id="KW-1133">Transmembrane helix</keyword>